<sequence>MKREIITTSDGSKTIFLPEWNEHYHSKHGAIQEAYHVFIKQGLYHFCHSEPKKSVSILEIGFGTGLNAFITLLEAENLGIYIDYVGIEAFPVEVNEILQLNYPTQLSVEDKTDIFNKIHDVSWDENHVITHNFKLKKQNNDFVNINYFEKFDVIYFDAFGARVQPELWTESVFEIMYKALLKNGVLVTYSAKGSVRRAMQKVGFKVEKCPGPPGKREMLKAMKC</sequence>
<dbReference type="Proteomes" id="UP001268651">
    <property type="component" value="Unassembled WGS sequence"/>
</dbReference>
<name>A0ABU3U6P7_9FLAO</name>
<dbReference type="EMBL" id="JAWHTF010000003">
    <property type="protein sequence ID" value="MDU8886072.1"/>
    <property type="molecule type" value="Genomic_DNA"/>
</dbReference>
<proteinExistence type="predicted"/>
<dbReference type="PANTHER" id="PTHR39963:SF1">
    <property type="entry name" value="MNMC-LIKE METHYLTRANSFERASE DOMAIN-CONTAINING PROTEIN"/>
    <property type="match status" value="1"/>
</dbReference>
<dbReference type="NCBIfam" id="NF033855">
    <property type="entry name" value="tRNA_MNMC2"/>
    <property type="match status" value="1"/>
</dbReference>
<reference evidence="2 3" key="1">
    <citation type="submission" date="2023-10" db="EMBL/GenBank/DDBJ databases">
        <title>Marimonas sp. nov. isolated from tidal mud flat.</title>
        <authorList>
            <person name="Jaincy N.J."/>
            <person name="Srinivasan S."/>
            <person name="Lee S.-S."/>
        </authorList>
    </citation>
    <scope>NUCLEOTIDE SEQUENCE [LARGE SCALE GENOMIC DNA]</scope>
    <source>
        <strain evidence="2 3">MJ-SS3</strain>
    </source>
</reference>
<dbReference type="InterPro" id="IPR029063">
    <property type="entry name" value="SAM-dependent_MTases_sf"/>
</dbReference>
<dbReference type="SUPFAM" id="SSF53335">
    <property type="entry name" value="S-adenosyl-L-methionine-dependent methyltransferases"/>
    <property type="match status" value="1"/>
</dbReference>
<gene>
    <name evidence="2" type="primary">mnmD</name>
    <name evidence="2" type="ORF">RXV94_07865</name>
</gene>
<dbReference type="InterPro" id="IPR008471">
    <property type="entry name" value="MnmC-like_methylTransf"/>
</dbReference>
<evidence type="ECO:0000313" key="3">
    <source>
        <dbReference type="Proteomes" id="UP001268651"/>
    </source>
</evidence>
<comment type="caution">
    <text evidence="2">The sequence shown here is derived from an EMBL/GenBank/DDBJ whole genome shotgun (WGS) entry which is preliminary data.</text>
</comment>
<feature type="domain" description="MnmC-like methyltransferase" evidence="1">
    <location>
        <begin position="144"/>
        <end position="223"/>
    </location>
</feature>
<dbReference type="InterPro" id="IPR047785">
    <property type="entry name" value="tRNA_MNMC2"/>
</dbReference>
<dbReference type="Pfam" id="PF05430">
    <property type="entry name" value="Methyltransf_30"/>
    <property type="match status" value="1"/>
</dbReference>
<accession>A0ABU3U6P7</accession>
<dbReference type="RefSeq" id="WP_316662000.1">
    <property type="nucleotide sequence ID" value="NZ_JAWHTF010000003.1"/>
</dbReference>
<protein>
    <submittedName>
        <fullName evidence="2">tRNA (5-methylaminomethyl-2-thiouridine)(34)-methyltransferase MnmD</fullName>
    </submittedName>
</protein>
<evidence type="ECO:0000259" key="1">
    <source>
        <dbReference type="Pfam" id="PF05430"/>
    </source>
</evidence>
<evidence type="ECO:0000313" key="2">
    <source>
        <dbReference type="EMBL" id="MDU8886072.1"/>
    </source>
</evidence>
<dbReference type="Gene3D" id="3.40.50.150">
    <property type="entry name" value="Vaccinia Virus protein VP39"/>
    <property type="match status" value="1"/>
</dbReference>
<dbReference type="PANTHER" id="PTHR39963">
    <property type="entry name" value="SLL0983 PROTEIN"/>
    <property type="match status" value="1"/>
</dbReference>
<keyword evidence="3" id="KW-1185">Reference proteome</keyword>
<organism evidence="2 3">
    <name type="scientific">Gilvirhabdus luticola</name>
    <dbReference type="NCBI Taxonomy" id="3079858"/>
    <lineage>
        <taxon>Bacteria</taxon>
        <taxon>Pseudomonadati</taxon>
        <taxon>Bacteroidota</taxon>
        <taxon>Flavobacteriia</taxon>
        <taxon>Flavobacteriales</taxon>
        <taxon>Flavobacteriaceae</taxon>
        <taxon>Gilvirhabdus</taxon>
    </lineage>
</organism>